<proteinExistence type="predicted"/>
<dbReference type="AlphaFoldDB" id="A0A165DYT9"/>
<reference evidence="1 2" key="1">
    <citation type="journal article" date="2016" name="Mol. Biol. Evol.">
        <title>Comparative Genomics of Early-Diverging Mushroom-Forming Fungi Provides Insights into the Origins of Lignocellulose Decay Capabilities.</title>
        <authorList>
            <person name="Nagy L.G."/>
            <person name="Riley R."/>
            <person name="Tritt A."/>
            <person name="Adam C."/>
            <person name="Daum C."/>
            <person name="Floudas D."/>
            <person name="Sun H."/>
            <person name="Yadav J.S."/>
            <person name="Pangilinan J."/>
            <person name="Larsson K.H."/>
            <person name="Matsuura K."/>
            <person name="Barry K."/>
            <person name="Labutti K."/>
            <person name="Kuo R."/>
            <person name="Ohm R.A."/>
            <person name="Bhattacharya S.S."/>
            <person name="Shirouzu T."/>
            <person name="Yoshinaga Y."/>
            <person name="Martin F.M."/>
            <person name="Grigoriev I.V."/>
            <person name="Hibbett D.S."/>
        </authorList>
    </citation>
    <scope>NUCLEOTIDE SEQUENCE [LARGE SCALE GENOMIC DNA]</scope>
    <source>
        <strain evidence="1 2">HHB12029</strain>
    </source>
</reference>
<dbReference type="InParanoid" id="A0A165DYT9"/>
<name>A0A165DYT9_EXIGL</name>
<protein>
    <submittedName>
        <fullName evidence="1">Uncharacterized protein</fullName>
    </submittedName>
</protein>
<gene>
    <name evidence="1" type="ORF">EXIGLDRAFT_775350</name>
</gene>
<organism evidence="1 2">
    <name type="scientific">Exidia glandulosa HHB12029</name>
    <dbReference type="NCBI Taxonomy" id="1314781"/>
    <lineage>
        <taxon>Eukaryota</taxon>
        <taxon>Fungi</taxon>
        <taxon>Dikarya</taxon>
        <taxon>Basidiomycota</taxon>
        <taxon>Agaricomycotina</taxon>
        <taxon>Agaricomycetes</taxon>
        <taxon>Auriculariales</taxon>
        <taxon>Exidiaceae</taxon>
        <taxon>Exidia</taxon>
    </lineage>
</organism>
<evidence type="ECO:0000313" key="1">
    <source>
        <dbReference type="EMBL" id="KZV85687.1"/>
    </source>
</evidence>
<accession>A0A165DYT9</accession>
<evidence type="ECO:0000313" key="2">
    <source>
        <dbReference type="Proteomes" id="UP000077266"/>
    </source>
</evidence>
<dbReference type="Proteomes" id="UP000077266">
    <property type="component" value="Unassembled WGS sequence"/>
</dbReference>
<keyword evidence="2" id="KW-1185">Reference proteome</keyword>
<dbReference type="EMBL" id="KV426180">
    <property type="protein sequence ID" value="KZV85687.1"/>
    <property type="molecule type" value="Genomic_DNA"/>
</dbReference>
<sequence length="201" mass="22944">MIMVAVPEDNHRLRFLSMKGFTSEDFYAYITEDSMASDTWVWRSHVRIVLHILSAASPSNSELMDMPRSRTQYLIVDVHGSSFLDNHDMAAVPRKLTILCTDAQAAPYSSSYKLIICLQSCACQFFLEDWALETREDRVWLATVIVTDDPHWQDEWPSLQYGFGMWMKGRQLYRSGHRVESLKGAHCNAALEAYASAEGPL</sequence>